<protein>
    <submittedName>
        <fullName evidence="1">Head-tail connector protein</fullName>
    </submittedName>
</protein>
<organism evidence="1 2">
    <name type="scientific">Mammaliicoccus fleurettii</name>
    <dbReference type="NCBI Taxonomy" id="150056"/>
    <lineage>
        <taxon>Bacteria</taxon>
        <taxon>Bacillati</taxon>
        <taxon>Bacillota</taxon>
        <taxon>Bacilli</taxon>
        <taxon>Bacillales</taxon>
        <taxon>Staphylococcaceae</taxon>
        <taxon>Mammaliicoccus</taxon>
    </lineage>
</organism>
<proteinExistence type="predicted"/>
<dbReference type="InterPro" id="IPR006450">
    <property type="entry name" value="Phage_HK97_gp6-like"/>
</dbReference>
<gene>
    <name evidence="1" type="ORF">JJQ58_00875</name>
</gene>
<sequence>MIAPEYKFDLTNIEDVKTAIRVDEYSDWDDKQIMGVYLPAAKQKVMSAVTMDQDFYTSSDGVESLFNLSVLNHLANYYENRSITSQFEKYDLPANSLAIIQTLRGLYAVWKSADSSTE</sequence>
<name>A0ABS5MJF7_9STAP</name>
<dbReference type="CDD" id="cd08054">
    <property type="entry name" value="gp6"/>
    <property type="match status" value="1"/>
</dbReference>
<dbReference type="NCBIfam" id="TIGR01560">
    <property type="entry name" value="put_DNA_pack"/>
    <property type="match status" value="1"/>
</dbReference>
<evidence type="ECO:0000313" key="2">
    <source>
        <dbReference type="Proteomes" id="UP000681586"/>
    </source>
</evidence>
<dbReference type="EMBL" id="JAGXBM010000001">
    <property type="protein sequence ID" value="MBS3696031.1"/>
    <property type="molecule type" value="Genomic_DNA"/>
</dbReference>
<dbReference type="RefSeq" id="WP_203153426.1">
    <property type="nucleotide sequence ID" value="NZ_JAEPSA010000003.1"/>
</dbReference>
<accession>A0ABS5MJF7</accession>
<reference evidence="1 2" key="1">
    <citation type="submission" date="2021-05" db="EMBL/GenBank/DDBJ databases">
        <title>Staphylococcus fleurettii isolated from lake water in First Nation community in Manitoba, Canada.</title>
        <authorList>
            <person name="Bashar S."/>
            <person name="Murdock A."/>
            <person name="Patidar R."/>
            <person name="Golding G."/>
            <person name="Farenhorst A."/>
            <person name="Kumar A."/>
        </authorList>
    </citation>
    <scope>NUCLEOTIDE SEQUENCE [LARGE SCALE GENOMIC DNA]</scope>
    <source>
        <strain evidence="1 2">SF002</strain>
    </source>
</reference>
<keyword evidence="2" id="KW-1185">Reference proteome</keyword>
<dbReference type="Gene3D" id="1.10.3230.30">
    <property type="entry name" value="Phage gp6-like head-tail connector protein"/>
    <property type="match status" value="1"/>
</dbReference>
<dbReference type="Proteomes" id="UP000681586">
    <property type="component" value="Unassembled WGS sequence"/>
</dbReference>
<evidence type="ECO:0000313" key="1">
    <source>
        <dbReference type="EMBL" id="MBS3696031.1"/>
    </source>
</evidence>
<comment type="caution">
    <text evidence="1">The sequence shown here is derived from an EMBL/GenBank/DDBJ whole genome shotgun (WGS) entry which is preliminary data.</text>
</comment>